<proteinExistence type="predicted"/>
<dbReference type="Proteomes" id="UP000320913">
    <property type="component" value="Unassembled WGS sequence"/>
</dbReference>
<gene>
    <name evidence="2" type="ORF">E6K75_09875</name>
</gene>
<feature type="transmembrane region" description="Helical" evidence="1">
    <location>
        <begin position="229"/>
        <end position="248"/>
    </location>
</feature>
<feature type="transmembrane region" description="Helical" evidence="1">
    <location>
        <begin position="50"/>
        <end position="67"/>
    </location>
</feature>
<protein>
    <submittedName>
        <fullName evidence="2">Uncharacterized protein</fullName>
    </submittedName>
</protein>
<keyword evidence="1" id="KW-0812">Transmembrane</keyword>
<sequence>MLSELWRVALLGGVLAMDRSAGWNLMLGQPLVGACLAGAFLSPGTPWELWALRIPLGVGVLLQLLLTDPALPAAQRPRDAATAGVIGASIAVLSLERLHPFVPLTTGGILWVLVGTLSGLLAAVGGGWMELSLRARNERSARRAEELALEGKIGSFEALYWRGVARIFLRGATWSVAATVLGVALASLLLPRIAGLITGPRAGWIFAAILGVAFGAGFQTHVRAPRHGFRWAAIGALVTLLVLMRLHAGGEL</sequence>
<evidence type="ECO:0000313" key="2">
    <source>
        <dbReference type="EMBL" id="TMQ54968.1"/>
    </source>
</evidence>
<organism evidence="2 3">
    <name type="scientific">Eiseniibacteriota bacterium</name>
    <dbReference type="NCBI Taxonomy" id="2212470"/>
    <lineage>
        <taxon>Bacteria</taxon>
        <taxon>Candidatus Eiseniibacteriota</taxon>
    </lineage>
</organism>
<dbReference type="EMBL" id="VBOV01000281">
    <property type="protein sequence ID" value="TMQ54968.1"/>
    <property type="molecule type" value="Genomic_DNA"/>
</dbReference>
<dbReference type="AlphaFoldDB" id="A0A538SUA4"/>
<dbReference type="PROSITE" id="PS51257">
    <property type="entry name" value="PROKAR_LIPOPROTEIN"/>
    <property type="match status" value="1"/>
</dbReference>
<keyword evidence="1" id="KW-0472">Membrane</keyword>
<accession>A0A538SUA4</accession>
<keyword evidence="1" id="KW-1133">Transmembrane helix</keyword>
<feature type="transmembrane region" description="Helical" evidence="1">
    <location>
        <begin position="202"/>
        <end position="222"/>
    </location>
</feature>
<feature type="transmembrane region" description="Helical" evidence="1">
    <location>
        <begin position="167"/>
        <end position="190"/>
    </location>
</feature>
<evidence type="ECO:0000256" key="1">
    <source>
        <dbReference type="SAM" id="Phobius"/>
    </source>
</evidence>
<feature type="transmembrane region" description="Helical" evidence="1">
    <location>
        <begin position="108"/>
        <end position="133"/>
    </location>
</feature>
<comment type="caution">
    <text evidence="2">The sequence shown here is derived from an EMBL/GenBank/DDBJ whole genome shotgun (WGS) entry which is preliminary data.</text>
</comment>
<evidence type="ECO:0000313" key="3">
    <source>
        <dbReference type="Proteomes" id="UP000320913"/>
    </source>
</evidence>
<reference evidence="2 3" key="1">
    <citation type="journal article" date="2019" name="Nat. Microbiol.">
        <title>Mediterranean grassland soil C-N compound turnover is dependent on rainfall and depth, and is mediated by genomically divergent microorganisms.</title>
        <authorList>
            <person name="Diamond S."/>
            <person name="Andeer P.F."/>
            <person name="Li Z."/>
            <person name="Crits-Christoph A."/>
            <person name="Burstein D."/>
            <person name="Anantharaman K."/>
            <person name="Lane K.R."/>
            <person name="Thomas B.C."/>
            <person name="Pan C."/>
            <person name="Northen T.R."/>
            <person name="Banfield J.F."/>
        </authorList>
    </citation>
    <scope>NUCLEOTIDE SEQUENCE [LARGE SCALE GENOMIC DNA]</scope>
    <source>
        <strain evidence="2">WS_5</strain>
    </source>
</reference>
<name>A0A538SUA4_UNCEI</name>